<proteinExistence type="predicted"/>
<sequence length="78" mass="8566">MDAIGQKVQLISGAMNQECVGILLRMVAAGSVRVESSSPHMLHDFPDGNLVAVWLFVCYFFAFHRRTLANVGSAEAHF</sequence>
<dbReference type="AlphaFoldDB" id="A0A6G1PL04"/>
<gene>
    <name evidence="1" type="ORF">EXN66_Car006639</name>
</gene>
<reference evidence="1 2" key="1">
    <citation type="submission" date="2019-02" db="EMBL/GenBank/DDBJ databases">
        <title>Opniocepnalus argus genome.</title>
        <authorList>
            <person name="Zhou C."/>
            <person name="Xiao S."/>
        </authorList>
    </citation>
    <scope>NUCLEOTIDE SEQUENCE [LARGE SCALE GENOMIC DNA]</scope>
    <source>
        <strain evidence="1">OARG1902GOOAL</strain>
        <tissue evidence="1">Muscle</tissue>
    </source>
</reference>
<name>A0A6G1PL04_CHAAH</name>
<evidence type="ECO:0000313" key="2">
    <source>
        <dbReference type="Proteomes" id="UP000503349"/>
    </source>
</evidence>
<organism evidence="1 2">
    <name type="scientific">Channa argus</name>
    <name type="common">Northern snakehead</name>
    <name type="synonym">Ophicephalus argus</name>
    <dbReference type="NCBI Taxonomy" id="215402"/>
    <lineage>
        <taxon>Eukaryota</taxon>
        <taxon>Metazoa</taxon>
        <taxon>Chordata</taxon>
        <taxon>Craniata</taxon>
        <taxon>Vertebrata</taxon>
        <taxon>Euteleostomi</taxon>
        <taxon>Actinopterygii</taxon>
        <taxon>Neopterygii</taxon>
        <taxon>Teleostei</taxon>
        <taxon>Neoteleostei</taxon>
        <taxon>Acanthomorphata</taxon>
        <taxon>Anabantaria</taxon>
        <taxon>Anabantiformes</taxon>
        <taxon>Channoidei</taxon>
        <taxon>Channidae</taxon>
        <taxon>Channa</taxon>
    </lineage>
</organism>
<reference evidence="2" key="2">
    <citation type="submission" date="2019-02" db="EMBL/GenBank/DDBJ databases">
        <title>Opniocepnalus argus Var Kimnra genome.</title>
        <authorList>
            <person name="Zhou C."/>
            <person name="Xiao S."/>
        </authorList>
    </citation>
    <scope>NUCLEOTIDE SEQUENCE [LARGE SCALE GENOMIC DNA]</scope>
</reference>
<accession>A0A6G1PL04</accession>
<protein>
    <submittedName>
        <fullName evidence="1">Uncharacterized protein</fullName>
    </submittedName>
</protein>
<dbReference type="EMBL" id="CM015717">
    <property type="protein sequence ID" value="KAF3690965.1"/>
    <property type="molecule type" value="Genomic_DNA"/>
</dbReference>
<keyword evidence="2" id="KW-1185">Reference proteome</keyword>
<evidence type="ECO:0000313" key="1">
    <source>
        <dbReference type="EMBL" id="KAF3690965.1"/>
    </source>
</evidence>
<dbReference type="Proteomes" id="UP000503349">
    <property type="component" value="Chromosome 6"/>
</dbReference>